<dbReference type="PRINTS" id="PR00469">
    <property type="entry name" value="PNDRDTASEII"/>
</dbReference>
<organism evidence="5">
    <name type="scientific">Acidobacterium capsulatum</name>
    <dbReference type="NCBI Taxonomy" id="33075"/>
    <lineage>
        <taxon>Bacteria</taxon>
        <taxon>Pseudomonadati</taxon>
        <taxon>Acidobacteriota</taxon>
        <taxon>Terriglobia</taxon>
        <taxon>Terriglobales</taxon>
        <taxon>Acidobacteriaceae</taxon>
        <taxon>Acidobacterium</taxon>
    </lineage>
</organism>
<dbReference type="Pfam" id="PF01593">
    <property type="entry name" value="Amino_oxidase"/>
    <property type="match status" value="1"/>
</dbReference>
<dbReference type="GO" id="GO:0016491">
    <property type="term" value="F:oxidoreductase activity"/>
    <property type="evidence" value="ECO:0007669"/>
    <property type="project" value="InterPro"/>
</dbReference>
<comment type="caution">
    <text evidence="5">The sequence shown here is derived from an EMBL/GenBank/DDBJ whole genome shotgun (WGS) entry which is preliminary data.</text>
</comment>
<evidence type="ECO:0000259" key="4">
    <source>
        <dbReference type="Pfam" id="PF01593"/>
    </source>
</evidence>
<dbReference type="InterPro" id="IPR002937">
    <property type="entry name" value="Amino_oxidase"/>
</dbReference>
<dbReference type="AlphaFoldDB" id="A0A7V5CU41"/>
<dbReference type="EMBL" id="DTKL01000078">
    <property type="protein sequence ID" value="HGY95506.1"/>
    <property type="molecule type" value="Genomic_DNA"/>
</dbReference>
<protein>
    <recommendedName>
        <fullName evidence="3">Pyridine nucleotide-disulfide oxidoreductase domain-containing protein 2</fullName>
    </recommendedName>
</protein>
<dbReference type="PANTHER" id="PTHR10668:SF105">
    <property type="entry name" value="DEHYDROGENASE-RELATED"/>
    <property type="match status" value="1"/>
</dbReference>
<dbReference type="Gene3D" id="3.50.50.60">
    <property type="entry name" value="FAD/NAD(P)-binding domain"/>
    <property type="match status" value="1"/>
</dbReference>
<dbReference type="InterPro" id="IPR036188">
    <property type="entry name" value="FAD/NAD-bd_sf"/>
</dbReference>
<comment type="function">
    <text evidence="1">Probable oxidoreductase that may play a role as regulator of mitochondrial function.</text>
</comment>
<gene>
    <name evidence="5" type="ORF">ENW50_12605</name>
</gene>
<name>A0A7V5CU41_9BACT</name>
<dbReference type="SUPFAM" id="SSF51905">
    <property type="entry name" value="FAD/NAD(P)-binding domain"/>
    <property type="match status" value="1"/>
</dbReference>
<evidence type="ECO:0000256" key="2">
    <source>
        <dbReference type="ARBA" id="ARBA00038825"/>
    </source>
</evidence>
<dbReference type="Gene3D" id="3.90.660.50">
    <property type="match status" value="1"/>
</dbReference>
<reference evidence="5" key="1">
    <citation type="journal article" date="2020" name="mSystems">
        <title>Genome- and Community-Level Interaction Insights into Carbon Utilization and Element Cycling Functions of Hydrothermarchaeota in Hydrothermal Sediment.</title>
        <authorList>
            <person name="Zhou Z."/>
            <person name="Liu Y."/>
            <person name="Xu W."/>
            <person name="Pan J."/>
            <person name="Luo Z.H."/>
            <person name="Li M."/>
        </authorList>
    </citation>
    <scope>NUCLEOTIDE SEQUENCE [LARGE SCALE GENOMIC DNA]</scope>
    <source>
        <strain evidence="5">SpSt-855</strain>
    </source>
</reference>
<accession>A0A7V5CU41</accession>
<evidence type="ECO:0000256" key="1">
    <source>
        <dbReference type="ARBA" id="ARBA00037217"/>
    </source>
</evidence>
<feature type="domain" description="Amine oxidase" evidence="4">
    <location>
        <begin position="13"/>
        <end position="254"/>
    </location>
</feature>
<evidence type="ECO:0000313" key="5">
    <source>
        <dbReference type="EMBL" id="HGY95506.1"/>
    </source>
</evidence>
<sequence>MPRAFVIGSGPNGLAAAIHAAMAGFDVEVFEAEQVPGGAARTLPLTAPGYLHDFGSAVHPMAAGSPFFRSLHLEQHGLEWIHADIPLAHPFDDGTAAVLLRDLDAACSALGRDGHAWRSLHAPLAAHWASFAEDALGSLLRFPDQPFRMAGFGLHAMQPATLLAATRFRNARTRALFAGLAAHSFMRLDAPFSAAVGLMLGAAMHAVGWPMPRGGAQSITQALLASLEALGGKLHTGRRIESLAQLPDPNGLVFCDVTPRQLLQIAEGHLTPAYARQLSRYRYGPGAYKIDYALHSPAPWAAPECRRALTVHVGGSMSEIAAAEAAVLRGQSPEKPFVLVSQPSLFDSSRAPAGKHVLWAYCHVPHGSNVDMTERIEAQIERFAPGFRDCILLRRVSTPRTLEAMNANIIGGDINGGAFTLRQLFLRPTLHQYATSNKRIYLCSSSTPPGGGVHGMCGYHAVEKALLTHRAEA</sequence>
<comment type="subunit">
    <text evidence="2">Interacts with COX5B; this interaction may contribute to localize PYROXD2 to the inner face of the inner mitochondrial membrane.</text>
</comment>
<dbReference type="PANTHER" id="PTHR10668">
    <property type="entry name" value="PHYTOENE DEHYDROGENASE"/>
    <property type="match status" value="1"/>
</dbReference>
<proteinExistence type="predicted"/>
<evidence type="ECO:0000256" key="3">
    <source>
        <dbReference type="ARBA" id="ARBA00040298"/>
    </source>
</evidence>